<dbReference type="GO" id="GO:0009073">
    <property type="term" value="P:aromatic amino acid family biosynthetic process"/>
    <property type="evidence" value="ECO:0007669"/>
    <property type="project" value="UniProtKB-KW"/>
</dbReference>
<dbReference type="NCBIfam" id="NF003804">
    <property type="entry name" value="PRK05395.1-1"/>
    <property type="match status" value="1"/>
</dbReference>
<dbReference type="PROSITE" id="PS01029">
    <property type="entry name" value="DEHYDROQUINASE_II"/>
    <property type="match status" value="1"/>
</dbReference>
<dbReference type="InterPro" id="IPR036441">
    <property type="entry name" value="DHquinase_II_sf"/>
</dbReference>
<organism evidence="12 13">
    <name type="scientific">Billgrantia tianxiuensis</name>
    <dbReference type="NCBI Taxonomy" id="2497861"/>
    <lineage>
        <taxon>Bacteria</taxon>
        <taxon>Pseudomonadati</taxon>
        <taxon>Pseudomonadota</taxon>
        <taxon>Gammaproteobacteria</taxon>
        <taxon>Oceanospirillales</taxon>
        <taxon>Halomonadaceae</taxon>
        <taxon>Billgrantia</taxon>
    </lineage>
</organism>
<dbReference type="UniPathway" id="UPA00053">
    <property type="reaction ID" value="UER00086"/>
</dbReference>
<evidence type="ECO:0000256" key="10">
    <source>
        <dbReference type="PIRSR" id="PIRSR001399-2"/>
    </source>
</evidence>
<dbReference type="CDD" id="cd00466">
    <property type="entry name" value="DHQase_II"/>
    <property type="match status" value="1"/>
</dbReference>
<evidence type="ECO:0000313" key="13">
    <source>
        <dbReference type="Proteomes" id="UP000464013"/>
    </source>
</evidence>
<keyword evidence="13" id="KW-1185">Reference proteome</keyword>
<keyword evidence="8" id="KW-0028">Amino-acid biosynthesis</keyword>
<evidence type="ECO:0000256" key="5">
    <source>
        <dbReference type="ARBA" id="ARBA00011193"/>
    </source>
</evidence>
<keyword evidence="7 8" id="KW-0456">Lyase</keyword>
<comment type="catalytic activity">
    <reaction evidence="1 8">
        <text>3-dehydroquinate = 3-dehydroshikimate + H2O</text>
        <dbReference type="Rhea" id="RHEA:21096"/>
        <dbReference type="ChEBI" id="CHEBI:15377"/>
        <dbReference type="ChEBI" id="CHEBI:16630"/>
        <dbReference type="ChEBI" id="CHEBI:32364"/>
        <dbReference type="EC" id="4.2.1.10"/>
    </reaction>
</comment>
<evidence type="ECO:0000256" key="11">
    <source>
        <dbReference type="PIRSR" id="PIRSR001399-3"/>
    </source>
</evidence>
<dbReference type="Proteomes" id="UP000464013">
    <property type="component" value="Chromosome"/>
</dbReference>
<dbReference type="InterPro" id="IPR018509">
    <property type="entry name" value="DHquinase_II_CS"/>
</dbReference>
<dbReference type="RefSeq" id="WP_159551561.1">
    <property type="nucleotide sequence ID" value="NZ_CP035042.1"/>
</dbReference>
<feature type="binding site" evidence="8 10">
    <location>
        <begin position="102"/>
        <end position="103"/>
    </location>
    <ligand>
        <name>substrate</name>
    </ligand>
</feature>
<protein>
    <recommendedName>
        <fullName evidence="6 8">3-dehydroquinate dehydratase</fullName>
        <shortName evidence="8">3-dehydroquinase</shortName>
        <ecNumber evidence="6 8">4.2.1.10</ecNumber>
    </recommendedName>
    <alternativeName>
        <fullName evidence="8">Type II DHQase</fullName>
    </alternativeName>
</protein>
<evidence type="ECO:0000256" key="7">
    <source>
        <dbReference type="ARBA" id="ARBA00023239"/>
    </source>
</evidence>
<evidence type="ECO:0000256" key="6">
    <source>
        <dbReference type="ARBA" id="ARBA00012060"/>
    </source>
</evidence>
<proteinExistence type="inferred from homology"/>
<evidence type="ECO:0000256" key="9">
    <source>
        <dbReference type="PIRSR" id="PIRSR001399-1"/>
    </source>
</evidence>
<feature type="binding site" evidence="8 10">
    <location>
        <position position="112"/>
    </location>
    <ligand>
        <name>substrate</name>
    </ligand>
</feature>
<gene>
    <name evidence="8 12" type="primary">aroQ</name>
    <name evidence="12" type="ORF">EKK97_10015</name>
</gene>
<reference evidence="12 13" key="1">
    <citation type="submission" date="2019-01" db="EMBL/GenBank/DDBJ databases">
        <title>Complete genome of a denitifying bacterium Halomons sp. BC-M4-5.</title>
        <authorList>
            <person name="Wang L."/>
            <person name="Shao Z."/>
        </authorList>
    </citation>
    <scope>NUCLEOTIDE SEQUENCE [LARGE SCALE GENOMIC DNA]</scope>
    <source>
        <strain evidence="12 13">BC-M4-5</strain>
    </source>
</reference>
<dbReference type="NCBIfam" id="NF003807">
    <property type="entry name" value="PRK05395.1-4"/>
    <property type="match status" value="1"/>
</dbReference>
<evidence type="ECO:0000313" key="12">
    <source>
        <dbReference type="EMBL" id="QHC49871.1"/>
    </source>
</evidence>
<dbReference type="SUPFAM" id="SSF52304">
    <property type="entry name" value="Type II 3-dehydroquinate dehydratase"/>
    <property type="match status" value="1"/>
</dbReference>
<name>A0A6I6SKP8_9GAMM</name>
<dbReference type="EC" id="4.2.1.10" evidence="6 8"/>
<evidence type="ECO:0000256" key="8">
    <source>
        <dbReference type="HAMAP-Rule" id="MF_00169"/>
    </source>
</evidence>
<evidence type="ECO:0000256" key="1">
    <source>
        <dbReference type="ARBA" id="ARBA00001864"/>
    </source>
</evidence>
<keyword evidence="8" id="KW-0057">Aromatic amino acid biosynthesis</keyword>
<dbReference type="NCBIfam" id="NF003806">
    <property type="entry name" value="PRK05395.1-3"/>
    <property type="match status" value="1"/>
</dbReference>
<comment type="pathway">
    <text evidence="3 8">Metabolic intermediate biosynthesis; chorismate biosynthesis; chorismate from D-erythrose 4-phosphate and phosphoenolpyruvate: step 3/7.</text>
</comment>
<evidence type="ECO:0000256" key="2">
    <source>
        <dbReference type="ARBA" id="ARBA00003924"/>
    </source>
</evidence>
<dbReference type="PANTHER" id="PTHR21272">
    <property type="entry name" value="CATABOLIC 3-DEHYDROQUINASE"/>
    <property type="match status" value="1"/>
</dbReference>
<dbReference type="Pfam" id="PF01220">
    <property type="entry name" value="DHquinase_II"/>
    <property type="match status" value="1"/>
</dbReference>
<dbReference type="PANTHER" id="PTHR21272:SF3">
    <property type="entry name" value="CATABOLIC 3-DEHYDROQUINASE"/>
    <property type="match status" value="1"/>
</dbReference>
<dbReference type="OrthoDB" id="9790793at2"/>
<dbReference type="NCBIfam" id="NF003805">
    <property type="entry name" value="PRK05395.1-2"/>
    <property type="match status" value="1"/>
</dbReference>
<dbReference type="Gene3D" id="3.40.50.9100">
    <property type="entry name" value="Dehydroquinase, class II"/>
    <property type="match status" value="1"/>
</dbReference>
<feature type="binding site" evidence="8 10">
    <location>
        <position position="75"/>
    </location>
    <ligand>
        <name>substrate</name>
    </ligand>
</feature>
<feature type="binding site" evidence="8 10">
    <location>
        <position position="81"/>
    </location>
    <ligand>
        <name>substrate</name>
    </ligand>
</feature>
<dbReference type="PIRSF" id="PIRSF001399">
    <property type="entry name" value="DHquinase_II"/>
    <property type="match status" value="1"/>
</dbReference>
<dbReference type="GO" id="GO:0009423">
    <property type="term" value="P:chorismate biosynthetic process"/>
    <property type="evidence" value="ECO:0007669"/>
    <property type="project" value="UniProtKB-UniRule"/>
</dbReference>
<dbReference type="AlphaFoldDB" id="A0A6I6SKP8"/>
<evidence type="ECO:0000256" key="3">
    <source>
        <dbReference type="ARBA" id="ARBA00004902"/>
    </source>
</evidence>
<feature type="binding site" evidence="8 10">
    <location>
        <position position="88"/>
    </location>
    <ligand>
        <name>substrate</name>
    </ligand>
</feature>
<evidence type="ECO:0000256" key="4">
    <source>
        <dbReference type="ARBA" id="ARBA00011037"/>
    </source>
</evidence>
<feature type="active site" description="Proton acceptor" evidence="8 9">
    <location>
        <position position="24"/>
    </location>
</feature>
<feature type="site" description="Transition state stabilizer" evidence="8 11">
    <location>
        <position position="19"/>
    </location>
</feature>
<sequence>MTATLLVLNGPNLNMLGTRQPELYGHETLADVESICLRRGEVHDLAIDFRQTNHEGELIGWLHQARGKVAGVVLNPAAWTHTSVAIRDAILASELPVIEVHISNVHQREAFRHRSYISDVAVGVICGLGTHGYALAIDGFAHRLEGASR</sequence>
<comment type="function">
    <text evidence="2 8">Catalyzes a trans-dehydration via an enolate intermediate.</text>
</comment>
<dbReference type="NCBIfam" id="TIGR01088">
    <property type="entry name" value="aroQ"/>
    <property type="match status" value="1"/>
</dbReference>
<comment type="similarity">
    <text evidence="4 8">Belongs to the type-II 3-dehydroquinase family.</text>
</comment>
<dbReference type="GO" id="GO:0019631">
    <property type="term" value="P:quinate catabolic process"/>
    <property type="evidence" value="ECO:0007669"/>
    <property type="project" value="TreeGrafter"/>
</dbReference>
<comment type="subunit">
    <text evidence="5 8">Homododecamer.</text>
</comment>
<dbReference type="EMBL" id="CP035042">
    <property type="protein sequence ID" value="QHC49871.1"/>
    <property type="molecule type" value="Genomic_DNA"/>
</dbReference>
<dbReference type="GO" id="GO:0008652">
    <property type="term" value="P:amino acid biosynthetic process"/>
    <property type="evidence" value="ECO:0007669"/>
    <property type="project" value="UniProtKB-KW"/>
</dbReference>
<feature type="active site" description="Proton donor" evidence="8 9">
    <location>
        <position position="101"/>
    </location>
</feature>
<dbReference type="KEGG" id="htx:EKK97_10015"/>
<dbReference type="InterPro" id="IPR001874">
    <property type="entry name" value="DHquinase_II"/>
</dbReference>
<accession>A0A6I6SKP8</accession>
<dbReference type="GO" id="GO:0003855">
    <property type="term" value="F:3-dehydroquinate dehydratase activity"/>
    <property type="evidence" value="ECO:0007669"/>
    <property type="project" value="UniProtKB-UniRule"/>
</dbReference>
<dbReference type="HAMAP" id="MF_00169">
    <property type="entry name" value="AroQ"/>
    <property type="match status" value="1"/>
</dbReference>